<evidence type="ECO:0000256" key="1">
    <source>
        <dbReference type="SAM" id="MobiDB-lite"/>
    </source>
</evidence>
<gene>
    <name evidence="2" type="ORF">LS77_011110</name>
</gene>
<reference evidence="2 3" key="1">
    <citation type="journal article" date="2014" name="Genome Announc.">
        <title>Draft genome sequences of eight enterohepatic helicobacter species isolated from both laboratory and wild rodents.</title>
        <authorList>
            <person name="Sheh A."/>
            <person name="Shen Z."/>
            <person name="Fox J.G."/>
        </authorList>
    </citation>
    <scope>NUCLEOTIDE SEQUENCE [LARGE SCALE GENOMIC DNA]</scope>
    <source>
        <strain evidence="2 3">Missouri</strain>
    </source>
</reference>
<dbReference type="Proteomes" id="UP000029870">
    <property type="component" value="Unassembled WGS sequence"/>
</dbReference>
<protein>
    <submittedName>
        <fullName evidence="2">Uncharacterized protein</fullName>
    </submittedName>
</protein>
<feature type="region of interest" description="Disordered" evidence="1">
    <location>
        <begin position="1"/>
        <end position="60"/>
    </location>
</feature>
<sequence>MSDFCHVSTSSQHDKEKQHAKQKSQKQKGKGNETKKTKGTKYAETNHANKPSFLRLMVGF</sequence>
<dbReference type="AlphaFoldDB" id="A0A6D2C4E5"/>
<feature type="compositionally biased region" description="Basic residues" evidence="1">
    <location>
        <begin position="20"/>
        <end position="29"/>
    </location>
</feature>
<name>A0A6D2C4E5_9HELI</name>
<evidence type="ECO:0000313" key="2">
    <source>
        <dbReference type="EMBL" id="TLE02156.1"/>
    </source>
</evidence>
<proteinExistence type="predicted"/>
<dbReference type="GeneID" id="60655941"/>
<organism evidence="2 3">
    <name type="scientific">Helicobacter bilis</name>
    <dbReference type="NCBI Taxonomy" id="37372"/>
    <lineage>
        <taxon>Bacteria</taxon>
        <taxon>Pseudomonadati</taxon>
        <taxon>Campylobacterota</taxon>
        <taxon>Epsilonproteobacteria</taxon>
        <taxon>Campylobacterales</taxon>
        <taxon>Helicobacteraceae</taxon>
        <taxon>Helicobacter</taxon>
    </lineage>
</organism>
<accession>A0A6D2C4E5</accession>
<dbReference type="EMBL" id="JRPH02000066">
    <property type="protein sequence ID" value="TLE02156.1"/>
    <property type="molecule type" value="Genomic_DNA"/>
</dbReference>
<dbReference type="RefSeq" id="WP_034595461.1">
    <property type="nucleotide sequence ID" value="NZ_JAERIZ010000025.1"/>
</dbReference>
<evidence type="ECO:0000313" key="3">
    <source>
        <dbReference type="Proteomes" id="UP000029870"/>
    </source>
</evidence>
<comment type="caution">
    <text evidence="2">The sequence shown here is derived from an EMBL/GenBank/DDBJ whole genome shotgun (WGS) entry which is preliminary data.</text>
</comment>